<gene>
    <name evidence="2" type="ORF">G5C51_24805</name>
</gene>
<feature type="non-terminal residue" evidence="2">
    <location>
        <position position="1"/>
    </location>
</feature>
<sequence>GPYLDYHYSDRLNALKLPGVTFREAYFVPTFSKHQGKTCAGVQIHVTDRRRYQPIPTAVAMLVEAKKYAAFEWRKDDGDTQRPYWIDKLSGSPRLRTMIDDGTSANDVVAAWADEVATFEATRRKYLLYR</sequence>
<dbReference type="Gene3D" id="3.90.1150.140">
    <property type="match status" value="1"/>
</dbReference>
<protein>
    <submittedName>
        <fullName evidence="2">DUF1343 domain-containing protein</fullName>
    </submittedName>
</protein>
<proteinExistence type="predicted"/>
<dbReference type="EMBL" id="JAAKZV010000125">
    <property type="protein sequence ID" value="NGN67116.1"/>
    <property type="molecule type" value="Genomic_DNA"/>
</dbReference>
<dbReference type="InterPro" id="IPR048503">
    <property type="entry name" value="NamZ_C"/>
</dbReference>
<name>A0A6G4U5Y2_9ACTN</name>
<accession>A0A6G4U5Y2</accession>
<dbReference type="PANTHER" id="PTHR42915:SF1">
    <property type="entry name" value="PEPTIDOGLYCAN BETA-N-ACETYLMURAMIDASE NAMZ"/>
    <property type="match status" value="1"/>
</dbReference>
<evidence type="ECO:0000259" key="1">
    <source>
        <dbReference type="Pfam" id="PF20732"/>
    </source>
</evidence>
<evidence type="ECO:0000313" key="3">
    <source>
        <dbReference type="Proteomes" id="UP000481583"/>
    </source>
</evidence>
<organism evidence="2 3">
    <name type="scientific">Streptomyces coryli</name>
    <dbReference type="NCBI Taxonomy" id="1128680"/>
    <lineage>
        <taxon>Bacteria</taxon>
        <taxon>Bacillati</taxon>
        <taxon>Actinomycetota</taxon>
        <taxon>Actinomycetes</taxon>
        <taxon>Kitasatosporales</taxon>
        <taxon>Streptomycetaceae</taxon>
        <taxon>Streptomyces</taxon>
    </lineage>
</organism>
<comment type="caution">
    <text evidence="2">The sequence shown here is derived from an EMBL/GenBank/DDBJ whole genome shotgun (WGS) entry which is preliminary data.</text>
</comment>
<reference evidence="2 3" key="1">
    <citation type="submission" date="2020-02" db="EMBL/GenBank/DDBJ databases">
        <title>Whole-genome analyses of novel actinobacteria.</title>
        <authorList>
            <person name="Sahin N."/>
        </authorList>
    </citation>
    <scope>NUCLEOTIDE SEQUENCE [LARGE SCALE GENOMIC DNA]</scope>
    <source>
        <strain evidence="2 3">A7024</strain>
    </source>
</reference>
<dbReference type="InterPro" id="IPR008302">
    <property type="entry name" value="NamZ"/>
</dbReference>
<dbReference type="PANTHER" id="PTHR42915">
    <property type="entry name" value="HYPOTHETICAL 460 KDA PROTEIN IN FEUA-SIGW INTERGENIC REGION [PRECURSOR]"/>
    <property type="match status" value="1"/>
</dbReference>
<dbReference type="Proteomes" id="UP000481583">
    <property type="component" value="Unassembled WGS sequence"/>
</dbReference>
<keyword evidence="3" id="KW-1185">Reference proteome</keyword>
<dbReference type="Pfam" id="PF20732">
    <property type="entry name" value="NamZ_C"/>
    <property type="match status" value="1"/>
</dbReference>
<evidence type="ECO:0000313" key="2">
    <source>
        <dbReference type="EMBL" id="NGN67116.1"/>
    </source>
</evidence>
<dbReference type="AlphaFoldDB" id="A0A6G4U5Y2"/>
<feature type="domain" description="Peptidoglycan beta-N-acetylmuramidase NamZ C-terminal" evidence="1">
    <location>
        <begin position="6"/>
        <end position="129"/>
    </location>
</feature>
<dbReference type="GO" id="GO:0033922">
    <property type="term" value="F:peptidoglycan beta-N-acetylmuramidase activity"/>
    <property type="evidence" value="ECO:0007669"/>
    <property type="project" value="InterPro"/>
</dbReference>